<sequence>MFFRPAHEILDEASDIIKFQQNNTISLIEFLKDKVIQQSQMLDITQKELQQYKEIKKLPKSSTPKSQSCNVTPTRTRQPITPIPPRRLSLPISTASPTIQLKQHEPHDCYSQQGYSSNHNISRNQAFSQSRTMMPPPIESYSASFSESNYPRASTPRVTWKQLHNTQSMSNDHPPQTPSNYPIPRQFQNTSDNFITPQRIPMKRDRRAWLGLNK</sequence>
<feature type="region of interest" description="Disordered" evidence="1">
    <location>
        <begin position="58"/>
        <end position="91"/>
    </location>
</feature>
<organism evidence="2 3">
    <name type="scientific">Funneliformis geosporum</name>
    <dbReference type="NCBI Taxonomy" id="1117311"/>
    <lineage>
        <taxon>Eukaryota</taxon>
        <taxon>Fungi</taxon>
        <taxon>Fungi incertae sedis</taxon>
        <taxon>Mucoromycota</taxon>
        <taxon>Glomeromycotina</taxon>
        <taxon>Glomeromycetes</taxon>
        <taxon>Glomerales</taxon>
        <taxon>Glomeraceae</taxon>
        <taxon>Funneliformis</taxon>
    </lineage>
</organism>
<gene>
    <name evidence="2" type="ORF">FWILDA_LOCUS6564</name>
</gene>
<reference evidence="2" key="1">
    <citation type="submission" date="2022-08" db="EMBL/GenBank/DDBJ databases">
        <authorList>
            <person name="Kallberg Y."/>
            <person name="Tangrot J."/>
            <person name="Rosling A."/>
        </authorList>
    </citation>
    <scope>NUCLEOTIDE SEQUENCE</scope>
    <source>
        <strain evidence="2">Wild A</strain>
    </source>
</reference>
<feature type="compositionally biased region" description="Polar residues" evidence="1">
    <location>
        <begin position="60"/>
        <end position="71"/>
    </location>
</feature>
<accession>A0A9W4SMD5</accession>
<name>A0A9W4SMD5_9GLOM</name>
<keyword evidence="3" id="KW-1185">Reference proteome</keyword>
<evidence type="ECO:0000313" key="3">
    <source>
        <dbReference type="Proteomes" id="UP001153678"/>
    </source>
</evidence>
<dbReference type="Proteomes" id="UP001153678">
    <property type="component" value="Unassembled WGS sequence"/>
</dbReference>
<protein>
    <submittedName>
        <fullName evidence="2">13772_t:CDS:1</fullName>
    </submittedName>
</protein>
<dbReference type="OrthoDB" id="2535391at2759"/>
<dbReference type="EMBL" id="CAMKVN010001204">
    <property type="protein sequence ID" value="CAI2174383.1"/>
    <property type="molecule type" value="Genomic_DNA"/>
</dbReference>
<evidence type="ECO:0000313" key="2">
    <source>
        <dbReference type="EMBL" id="CAI2174383.1"/>
    </source>
</evidence>
<feature type="region of interest" description="Disordered" evidence="1">
    <location>
        <begin position="131"/>
        <end position="153"/>
    </location>
</feature>
<proteinExistence type="predicted"/>
<feature type="compositionally biased region" description="Polar residues" evidence="1">
    <location>
        <begin position="141"/>
        <end position="152"/>
    </location>
</feature>
<comment type="caution">
    <text evidence="2">The sequence shown here is derived from an EMBL/GenBank/DDBJ whole genome shotgun (WGS) entry which is preliminary data.</text>
</comment>
<evidence type="ECO:0000256" key="1">
    <source>
        <dbReference type="SAM" id="MobiDB-lite"/>
    </source>
</evidence>
<dbReference type="AlphaFoldDB" id="A0A9W4SMD5"/>